<evidence type="ECO:0000313" key="2">
    <source>
        <dbReference type="Proteomes" id="UP000039021"/>
    </source>
</evidence>
<proteinExistence type="predicted"/>
<dbReference type="Proteomes" id="UP000039021">
    <property type="component" value="Unassembled WGS sequence"/>
</dbReference>
<organism evidence="1 2">
    <name type="scientific">Mycobacterium tuberculosis</name>
    <dbReference type="NCBI Taxonomy" id="1773"/>
    <lineage>
        <taxon>Bacteria</taxon>
        <taxon>Bacillati</taxon>
        <taxon>Actinomycetota</taxon>
        <taxon>Actinomycetes</taxon>
        <taxon>Mycobacteriales</taxon>
        <taxon>Mycobacteriaceae</taxon>
        <taxon>Mycobacterium</taxon>
        <taxon>Mycobacterium tuberculosis complex</taxon>
    </lineage>
</organism>
<protein>
    <submittedName>
        <fullName evidence="1">Uncharacterized protein</fullName>
    </submittedName>
</protein>
<name>A0A916LGU2_MYCTX</name>
<dbReference type="AlphaFoldDB" id="A0A916LGU2"/>
<accession>A0A916LGU2</accession>
<comment type="caution">
    <text evidence="1">The sequence shown here is derived from an EMBL/GenBank/DDBJ whole genome shotgun (WGS) entry which is preliminary data.</text>
</comment>
<sequence>MNICGVVTVGMGMVSCANRPATSTWRSISSNAVSILRCDVAVTSPRADAAALAVS</sequence>
<dbReference type="EMBL" id="CSBK01003938">
    <property type="protein sequence ID" value="CPB39978.1"/>
    <property type="molecule type" value="Genomic_DNA"/>
</dbReference>
<reference evidence="2" key="1">
    <citation type="submission" date="2015-03" db="EMBL/GenBank/DDBJ databases">
        <authorList>
            <consortium name="Pathogen Informatics"/>
        </authorList>
    </citation>
    <scope>NUCLEOTIDE SEQUENCE [LARGE SCALE GENOMIC DNA]</scope>
    <source>
        <strain evidence="2">N09902308</strain>
    </source>
</reference>
<gene>
    <name evidence="1" type="ORF">ERS007739_05233</name>
</gene>
<evidence type="ECO:0000313" key="1">
    <source>
        <dbReference type="EMBL" id="CPB39978.1"/>
    </source>
</evidence>